<evidence type="ECO:0000256" key="1">
    <source>
        <dbReference type="SAM" id="MobiDB-lite"/>
    </source>
</evidence>
<dbReference type="InterPro" id="IPR002837">
    <property type="entry name" value="DUF123"/>
</dbReference>
<dbReference type="EMBL" id="AOJE01000067">
    <property type="protein sequence ID" value="ELZ36712.1"/>
    <property type="molecule type" value="Genomic_DNA"/>
</dbReference>
<dbReference type="PANTHER" id="PTHR37460:SF1">
    <property type="entry name" value="ENDONUCLEASE III"/>
    <property type="match status" value="1"/>
</dbReference>
<dbReference type="OrthoDB" id="17296at2157"/>
<dbReference type="AlphaFoldDB" id="M0DPT6"/>
<protein>
    <recommendedName>
        <fullName evidence="4">GIY-YIG domain-containing protein</fullName>
    </recommendedName>
</protein>
<evidence type="ECO:0008006" key="4">
    <source>
        <dbReference type="Google" id="ProtNLM"/>
    </source>
</evidence>
<dbReference type="Proteomes" id="UP000011514">
    <property type="component" value="Unassembled WGS sequence"/>
</dbReference>
<dbReference type="PATRIC" id="fig|1227484.4.peg.2765"/>
<evidence type="ECO:0000313" key="3">
    <source>
        <dbReference type="Proteomes" id="UP000011514"/>
    </source>
</evidence>
<dbReference type="Pfam" id="PF01986">
    <property type="entry name" value="DUF123"/>
    <property type="match status" value="1"/>
</dbReference>
<keyword evidence="3" id="KW-1185">Reference proteome</keyword>
<comment type="caution">
    <text evidence="2">The sequence shown here is derived from an EMBL/GenBank/DDBJ whole genome shotgun (WGS) entry which is preliminary data.</text>
</comment>
<proteinExistence type="predicted"/>
<accession>M0DPT6</accession>
<dbReference type="RefSeq" id="WP_004050095.1">
    <property type="nucleotide sequence ID" value="NZ_AOJE01000067.1"/>
</dbReference>
<dbReference type="eggNOG" id="arCOG00463">
    <property type="taxonomic scope" value="Archaea"/>
</dbReference>
<name>M0DPT6_9EURY</name>
<dbReference type="PANTHER" id="PTHR37460">
    <property type="entry name" value="ENDONUCLEASE III"/>
    <property type="match status" value="1"/>
</dbReference>
<reference evidence="2 3" key="1">
    <citation type="journal article" date="2014" name="PLoS Genet.">
        <title>Phylogenetically driven sequencing of extremely halophilic archaea reveals strategies for static and dynamic osmo-response.</title>
        <authorList>
            <person name="Becker E.A."/>
            <person name="Seitzer P.M."/>
            <person name="Tritt A."/>
            <person name="Larsen D."/>
            <person name="Krusor M."/>
            <person name="Yao A.I."/>
            <person name="Wu D."/>
            <person name="Madern D."/>
            <person name="Eisen J.A."/>
            <person name="Darling A.E."/>
            <person name="Facciotti M.T."/>
        </authorList>
    </citation>
    <scope>NUCLEOTIDE SEQUENCE [LARGE SCALE GENOMIC DNA]</scope>
    <source>
        <strain evidence="2 3">DSM 1137</strain>
    </source>
</reference>
<evidence type="ECO:0000313" key="2">
    <source>
        <dbReference type="EMBL" id="ELZ36712.1"/>
    </source>
</evidence>
<feature type="region of interest" description="Disordered" evidence="1">
    <location>
        <begin position="1"/>
        <end position="22"/>
    </location>
</feature>
<dbReference type="STRING" id="1227484.C471_14058"/>
<gene>
    <name evidence="2" type="ORF">C471_14058</name>
</gene>
<sequence length="189" mass="19103">MSGDDAGGKEGSDTGDGAVRRDGTGGTYTLLVELAAPAAIEVGALGGHRFEPGGYAYTGSALGTGGFSRVDRHRRTARGEHDVRHWHVDHLLGHPDARIDEVVRSVGADVECAVAGRLPAGPVDGFGASDCDCGSHLAAADDGEALDEFAARVREAHEDAVAGTDAAVDAVAGSADGVDRDANGASATR</sequence>
<dbReference type="CDD" id="cd10441">
    <property type="entry name" value="GIY-YIG_COG1833"/>
    <property type="match status" value="1"/>
</dbReference>
<organism evidence="2 3">
    <name type="scientific">Halorubrum saccharovorum DSM 1137</name>
    <dbReference type="NCBI Taxonomy" id="1227484"/>
    <lineage>
        <taxon>Archaea</taxon>
        <taxon>Methanobacteriati</taxon>
        <taxon>Methanobacteriota</taxon>
        <taxon>Stenosarchaea group</taxon>
        <taxon>Halobacteria</taxon>
        <taxon>Halobacteriales</taxon>
        <taxon>Haloferacaceae</taxon>
        <taxon>Halorubrum</taxon>
    </lineage>
</organism>